<sequence>MSYMKGGFVHRRHDDVRDPFASLLKDVCHDEVKPHLQPLTGEVLISSANSYDKACLDRHLNQKVDRAFSSNENENKRHYNQRIIEVEHGSFSPLVFSPYGGNGREAERFLTELA</sequence>
<comment type="caution">
    <text evidence="1">The sequence shown here is derived from an EMBL/GenBank/DDBJ whole genome shotgun (WGS) entry which is preliminary data.</text>
</comment>
<proteinExistence type="predicted"/>
<evidence type="ECO:0000313" key="2">
    <source>
        <dbReference type="Proteomes" id="UP001159405"/>
    </source>
</evidence>
<dbReference type="EMBL" id="CALNXK010000072">
    <property type="protein sequence ID" value="CAH3143849.1"/>
    <property type="molecule type" value="Genomic_DNA"/>
</dbReference>
<gene>
    <name evidence="1" type="ORF">PLOB_00043655</name>
</gene>
<dbReference type="Proteomes" id="UP001159405">
    <property type="component" value="Unassembled WGS sequence"/>
</dbReference>
<evidence type="ECO:0000313" key="1">
    <source>
        <dbReference type="EMBL" id="CAH3143849.1"/>
    </source>
</evidence>
<feature type="non-terminal residue" evidence="1">
    <location>
        <position position="114"/>
    </location>
</feature>
<protein>
    <submittedName>
        <fullName evidence="1">Uncharacterized protein</fullName>
    </submittedName>
</protein>
<keyword evidence="2" id="KW-1185">Reference proteome</keyword>
<accession>A0ABN8PH99</accession>
<reference evidence="1 2" key="1">
    <citation type="submission" date="2022-05" db="EMBL/GenBank/DDBJ databases">
        <authorList>
            <consortium name="Genoscope - CEA"/>
            <person name="William W."/>
        </authorList>
    </citation>
    <scope>NUCLEOTIDE SEQUENCE [LARGE SCALE GENOMIC DNA]</scope>
</reference>
<name>A0ABN8PH99_9CNID</name>
<organism evidence="1 2">
    <name type="scientific">Porites lobata</name>
    <dbReference type="NCBI Taxonomy" id="104759"/>
    <lineage>
        <taxon>Eukaryota</taxon>
        <taxon>Metazoa</taxon>
        <taxon>Cnidaria</taxon>
        <taxon>Anthozoa</taxon>
        <taxon>Hexacorallia</taxon>
        <taxon>Scleractinia</taxon>
        <taxon>Fungiina</taxon>
        <taxon>Poritidae</taxon>
        <taxon>Porites</taxon>
    </lineage>
</organism>